<dbReference type="AlphaFoldDB" id="A0A3E4N695"/>
<evidence type="ECO:0000313" key="6">
    <source>
        <dbReference type="Proteomes" id="UP000260862"/>
    </source>
</evidence>
<dbReference type="GO" id="GO:0008107">
    <property type="term" value="F:galactoside 2-alpha-L-fucosyltransferase activity"/>
    <property type="evidence" value="ECO:0007669"/>
    <property type="project" value="InterPro"/>
</dbReference>
<evidence type="ECO:0000313" key="3">
    <source>
        <dbReference type="EMBL" id="RGK57747.1"/>
    </source>
</evidence>
<keyword evidence="2 3" id="KW-0808">Transferase</keyword>
<dbReference type="Proteomes" id="UP000285109">
    <property type="component" value="Unassembled WGS sequence"/>
</dbReference>
<dbReference type="CDD" id="cd11301">
    <property type="entry name" value="Fut1_Fut2_like"/>
    <property type="match status" value="1"/>
</dbReference>
<evidence type="ECO:0000256" key="1">
    <source>
        <dbReference type="ARBA" id="ARBA00022676"/>
    </source>
</evidence>
<comment type="caution">
    <text evidence="3">The sequence shown here is derived from an EMBL/GenBank/DDBJ whole genome shotgun (WGS) entry which is preliminary data.</text>
</comment>
<evidence type="ECO:0000313" key="7">
    <source>
        <dbReference type="Proteomes" id="UP000285109"/>
    </source>
</evidence>
<dbReference type="GO" id="GO:0005975">
    <property type="term" value="P:carbohydrate metabolic process"/>
    <property type="evidence" value="ECO:0007669"/>
    <property type="project" value="InterPro"/>
</dbReference>
<dbReference type="PANTHER" id="PTHR11927">
    <property type="entry name" value="GALACTOSIDE 2-L-FUCOSYLTRANSFERASE"/>
    <property type="match status" value="1"/>
</dbReference>
<dbReference type="EMBL" id="QRUY01000010">
    <property type="protein sequence ID" value="RGS08405.1"/>
    <property type="molecule type" value="Genomic_DNA"/>
</dbReference>
<dbReference type="Proteomes" id="UP000285750">
    <property type="component" value="Unassembled WGS sequence"/>
</dbReference>
<evidence type="ECO:0000313" key="5">
    <source>
        <dbReference type="EMBL" id="RHM91692.1"/>
    </source>
</evidence>
<dbReference type="EMBL" id="QRQK01000052">
    <property type="protein sequence ID" value="RHM91692.1"/>
    <property type="molecule type" value="Genomic_DNA"/>
</dbReference>
<proteinExistence type="predicted"/>
<dbReference type="InterPro" id="IPR002516">
    <property type="entry name" value="Glyco_trans_11"/>
</dbReference>
<dbReference type="RefSeq" id="WP_117670614.1">
    <property type="nucleotide sequence ID" value="NZ_CABOGR010000003.1"/>
</dbReference>
<dbReference type="PANTHER" id="PTHR11927:SF9">
    <property type="entry name" value="L-FUCOSYLTRANSFERASE"/>
    <property type="match status" value="1"/>
</dbReference>
<dbReference type="EMBL" id="QSQT01000003">
    <property type="protein sequence ID" value="RGK57747.1"/>
    <property type="molecule type" value="Genomic_DNA"/>
</dbReference>
<keyword evidence="6" id="KW-1185">Reference proteome</keyword>
<evidence type="ECO:0000313" key="8">
    <source>
        <dbReference type="Proteomes" id="UP000285750"/>
    </source>
</evidence>
<evidence type="ECO:0000256" key="2">
    <source>
        <dbReference type="ARBA" id="ARBA00022679"/>
    </source>
</evidence>
<organism evidence="3 6">
    <name type="scientific">Phocaeicola plebeius</name>
    <dbReference type="NCBI Taxonomy" id="310297"/>
    <lineage>
        <taxon>Bacteria</taxon>
        <taxon>Pseudomonadati</taxon>
        <taxon>Bacteroidota</taxon>
        <taxon>Bacteroidia</taxon>
        <taxon>Bacteroidales</taxon>
        <taxon>Bacteroidaceae</taxon>
        <taxon>Phocaeicola</taxon>
    </lineage>
</organism>
<gene>
    <name evidence="4" type="ORF">DWY14_06385</name>
    <name evidence="5" type="ORF">DWZ34_16755</name>
    <name evidence="3" type="ORF">DXD04_02640</name>
</gene>
<dbReference type="Pfam" id="PF01531">
    <property type="entry name" value="Glyco_transf_11"/>
    <property type="match status" value="1"/>
</dbReference>
<evidence type="ECO:0000313" key="4">
    <source>
        <dbReference type="EMBL" id="RGS08405.1"/>
    </source>
</evidence>
<keyword evidence="1 3" id="KW-0328">Glycosyltransferase</keyword>
<sequence>MEIIVNMACGLANRMFQYSYYLFLKKQGYEVAVDFYRSAKLAHEKVEWNAVFPHAEIRQASRLKVFLWGGGADICSKVRRKYFPSSTKVRTTTGAFDASLPDNTAKNQYIIGVFLNAAVVEAVGDEVKACFSFLPFADEKNLRIEKEIEACESVAIHVRKGKDYQSRIWYQHTCPMEYYRKAIARMKEKVRHPKFYVFTDNAEWVKENFQGIEYTLVEGNPADGYGSHFDMQLMSLCKHNIISNSTYSWWSAFLNCNPEKVVIAPEVWFNPDSCNEFKSDKALCKGWIAL</sequence>
<dbReference type="Proteomes" id="UP000260862">
    <property type="component" value="Unassembled WGS sequence"/>
</dbReference>
<dbReference type="Gene3D" id="3.40.50.11350">
    <property type="match status" value="1"/>
</dbReference>
<reference evidence="6 7" key="1">
    <citation type="submission" date="2018-08" db="EMBL/GenBank/DDBJ databases">
        <title>A genome reference for cultivated species of the human gut microbiota.</title>
        <authorList>
            <person name="Zou Y."/>
            <person name="Xue W."/>
            <person name="Luo G."/>
        </authorList>
    </citation>
    <scope>NUCLEOTIDE SEQUENCE [LARGE SCALE GENOMIC DNA]</scope>
    <source>
        <strain evidence="4 8">AF24-16AC</strain>
        <strain evidence="5 7">AF31-28B-AC</strain>
        <strain evidence="3 6">TF10-3AC</strain>
    </source>
</reference>
<accession>A0A3E4N695</accession>
<name>A0A3E4N695_9BACT</name>
<dbReference type="GO" id="GO:0016020">
    <property type="term" value="C:membrane"/>
    <property type="evidence" value="ECO:0007669"/>
    <property type="project" value="InterPro"/>
</dbReference>
<protein>
    <submittedName>
        <fullName evidence="3">Alpha-1,2-fucosyltransferase</fullName>
    </submittedName>
</protein>